<feature type="region of interest" description="Disordered" evidence="1">
    <location>
        <begin position="318"/>
        <end position="343"/>
    </location>
</feature>
<evidence type="ECO:0000256" key="1">
    <source>
        <dbReference type="SAM" id="MobiDB-lite"/>
    </source>
</evidence>
<organism evidence="2 3">
    <name type="scientific">Leucobacter weissii</name>
    <dbReference type="NCBI Taxonomy" id="1983706"/>
    <lineage>
        <taxon>Bacteria</taxon>
        <taxon>Bacillati</taxon>
        <taxon>Actinomycetota</taxon>
        <taxon>Actinomycetes</taxon>
        <taxon>Micrococcales</taxon>
        <taxon>Microbacteriaceae</taxon>
        <taxon>Leucobacter</taxon>
    </lineage>
</organism>
<dbReference type="EMBL" id="JAGDYM010000007">
    <property type="protein sequence ID" value="MBO1901675.1"/>
    <property type="molecule type" value="Genomic_DNA"/>
</dbReference>
<reference evidence="2" key="1">
    <citation type="submission" date="2021-03" db="EMBL/GenBank/DDBJ databases">
        <title>Leucobacter chromiisoli sp. nov., isolated from chromium-containing soil of chemical plant.</title>
        <authorList>
            <person name="Xu Z."/>
        </authorList>
    </citation>
    <scope>NUCLEOTIDE SEQUENCE</scope>
    <source>
        <strain evidence="2">S27</strain>
    </source>
</reference>
<proteinExistence type="predicted"/>
<dbReference type="AlphaFoldDB" id="A0A939SBQ5"/>
<accession>A0A939SBQ5</accession>
<dbReference type="RefSeq" id="WP_208097440.1">
    <property type="nucleotide sequence ID" value="NZ_JAGDYM010000007.1"/>
</dbReference>
<protein>
    <submittedName>
        <fullName evidence="2">Uncharacterized protein</fullName>
    </submittedName>
</protein>
<comment type="caution">
    <text evidence="2">The sequence shown here is derived from an EMBL/GenBank/DDBJ whole genome shotgun (WGS) entry which is preliminary data.</text>
</comment>
<name>A0A939SBQ5_9MICO</name>
<sequence length="481" mass="51110">MSHPLVPDNRLLARRPGRPTLLLALLAVLALVAGLFAAVNTAATPAHAAGKTAKVTIAKVTAKAAKVTVRGKVTLPSKVKGKKFTNTAKNRKQVRVALTLQDSAGKKQTFTAKITKNRSYSASKTTKLTGKLTVVAQTKIRGKNSGKKVTKKNAVTVAAASVTIGSVTLANERDVTVAGRVTLPAALKNTAANRKKVTVAVTLTDYTNAKESFTATIDASRKYTVKKTTALSGPVTVTAQARVSGKASGSAAKRTNAVSVETDIPAGARKLEGLFRFDPGQDDASGKTWGTYFRMIGGTGLPFTNDDSPARDKTYTLLRPGTDGGLSTTEYQEPPEPAFDGELRPDGFRPGNALANRITQPQKFFGVGFSISTAPFDAQSKSDFGTDVPSPLPEIYEKDGKLYGQVTGWTASWNGSWFNQGSPKPEGTPAGWPATPLTGTYDPATKHYTLHWTSRIYGGAFQGAWGHWYLEGTFEPAAEED</sequence>
<gene>
    <name evidence="2" type="ORF">J4H92_06875</name>
</gene>
<evidence type="ECO:0000313" key="2">
    <source>
        <dbReference type="EMBL" id="MBO1901675.1"/>
    </source>
</evidence>
<dbReference type="Proteomes" id="UP000664382">
    <property type="component" value="Unassembled WGS sequence"/>
</dbReference>
<keyword evidence="3" id="KW-1185">Reference proteome</keyword>
<evidence type="ECO:0000313" key="3">
    <source>
        <dbReference type="Proteomes" id="UP000664382"/>
    </source>
</evidence>